<dbReference type="Proteomes" id="UP001144323">
    <property type="component" value="Unassembled WGS sequence"/>
</dbReference>
<gene>
    <name evidence="2" type="ORF">LMG27198_01540</name>
</gene>
<proteinExistence type="predicted"/>
<dbReference type="Pfam" id="PF05168">
    <property type="entry name" value="HEPN"/>
    <property type="match status" value="1"/>
</dbReference>
<protein>
    <recommendedName>
        <fullName evidence="1">HEPN domain-containing protein</fullName>
    </recommendedName>
</protein>
<dbReference type="AlphaFoldDB" id="A0A9W6LQ62"/>
<accession>A0A9W6LQ62</accession>
<sequence length="65" mass="7134">MDERSRVLMKKAKRALSAARLLLTAGDGDGACNRAYYAMFDAAHAALFALAIEKFDARPSRRTMA</sequence>
<feature type="domain" description="HEPN" evidence="1">
    <location>
        <begin position="6"/>
        <end position="53"/>
    </location>
</feature>
<comment type="caution">
    <text evidence="2">The sequence shown here is derived from an EMBL/GenBank/DDBJ whole genome shotgun (WGS) entry which is preliminary data.</text>
</comment>
<dbReference type="EMBL" id="BSEC01000001">
    <property type="protein sequence ID" value="GLI91162.1"/>
    <property type="molecule type" value="Genomic_DNA"/>
</dbReference>
<evidence type="ECO:0000259" key="1">
    <source>
        <dbReference type="Pfam" id="PF05168"/>
    </source>
</evidence>
<keyword evidence="3" id="KW-1185">Reference proteome</keyword>
<evidence type="ECO:0000313" key="3">
    <source>
        <dbReference type="Proteomes" id="UP001144323"/>
    </source>
</evidence>
<dbReference type="InterPro" id="IPR007842">
    <property type="entry name" value="HEPN_dom"/>
</dbReference>
<organism evidence="2 3">
    <name type="scientific">Methylocystis echinoides</name>
    <dbReference type="NCBI Taxonomy" id="29468"/>
    <lineage>
        <taxon>Bacteria</taxon>
        <taxon>Pseudomonadati</taxon>
        <taxon>Pseudomonadota</taxon>
        <taxon>Alphaproteobacteria</taxon>
        <taxon>Hyphomicrobiales</taxon>
        <taxon>Methylocystaceae</taxon>
        <taxon>Methylocystis</taxon>
    </lineage>
</organism>
<dbReference type="RefSeq" id="WP_349775534.1">
    <property type="nucleotide sequence ID" value="NZ_BSEC01000001.1"/>
</dbReference>
<name>A0A9W6LQ62_9HYPH</name>
<reference evidence="2" key="1">
    <citation type="journal article" date="2023" name="Int. J. Syst. Evol. Microbiol.">
        <title>Methylocystis iwaonis sp. nov., a type II methane-oxidizing bacterium from surface soil of a rice paddy field in Japan, and emended description of the genus Methylocystis (ex Whittenbury et al. 1970) Bowman et al. 1993.</title>
        <authorList>
            <person name="Kaise H."/>
            <person name="Sawadogo J.B."/>
            <person name="Alam M.S."/>
            <person name="Ueno C."/>
            <person name="Dianou D."/>
            <person name="Shinjo R."/>
            <person name="Asakawa S."/>
        </authorList>
    </citation>
    <scope>NUCLEOTIDE SEQUENCE</scope>
    <source>
        <strain evidence="2">LMG27198</strain>
    </source>
</reference>
<evidence type="ECO:0000313" key="2">
    <source>
        <dbReference type="EMBL" id="GLI91162.1"/>
    </source>
</evidence>
<dbReference type="Gene3D" id="1.20.120.330">
    <property type="entry name" value="Nucleotidyltransferases domain 2"/>
    <property type="match status" value="1"/>
</dbReference>